<dbReference type="Gene3D" id="3.90.850.10">
    <property type="entry name" value="Fumarylacetoacetase-like, C-terminal domain"/>
    <property type="match status" value="1"/>
</dbReference>
<evidence type="ECO:0000259" key="2">
    <source>
        <dbReference type="Pfam" id="PF18288"/>
    </source>
</evidence>
<dbReference type="GO" id="GO:0003824">
    <property type="term" value="F:catalytic activity"/>
    <property type="evidence" value="ECO:0007669"/>
    <property type="project" value="InterPro"/>
</dbReference>
<sequence>MKLATYQDGSRDGQLVVVSQNLSQAHYASSIATRMQQLLDDWNFVAPQLEQLYQQLNHGKAPHAFDFDLARCMAPLPRPTDYLFGNLYARVLDEQARPQIIAASSNSFVAQNTIIPNHVLQRDADFGAGLACITDDIPCNTHTEAAAESVRLLMLATHIVTNSASASLHLAENAGFQNQPMTVFSPVVITPDELQDNWHQGKTHLRLDIFLNNQVIARCPTDDALAFSFGELLSCASQAHRIAAGTILCTGPVLHSDKAKGYTSIALKRHWEQLDHQQASTPYLQPGDTLRVEIKGKDGLPLFGTISLKAAQQPAAISADLPPPAGTTDHKTIPL</sequence>
<evidence type="ECO:0000259" key="1">
    <source>
        <dbReference type="Pfam" id="PF01557"/>
    </source>
</evidence>
<evidence type="ECO:0000313" key="3">
    <source>
        <dbReference type="EMBL" id="RUS66417.1"/>
    </source>
</evidence>
<organism evidence="3 4">
    <name type="scientific">Saezia sanguinis</name>
    <dbReference type="NCBI Taxonomy" id="1965230"/>
    <lineage>
        <taxon>Bacteria</taxon>
        <taxon>Pseudomonadati</taxon>
        <taxon>Pseudomonadota</taxon>
        <taxon>Betaproteobacteria</taxon>
        <taxon>Burkholderiales</taxon>
        <taxon>Saeziaceae</taxon>
        <taxon>Saezia</taxon>
    </lineage>
</organism>
<dbReference type="SUPFAM" id="SSF56529">
    <property type="entry name" value="FAH"/>
    <property type="match status" value="1"/>
</dbReference>
<feature type="domain" description="Fumarylacetoacetase N-terminal" evidence="2">
    <location>
        <begin position="1"/>
        <end position="78"/>
    </location>
</feature>
<evidence type="ECO:0000313" key="4">
    <source>
        <dbReference type="Proteomes" id="UP000286947"/>
    </source>
</evidence>
<name>A0A433SCE3_9BURK</name>
<dbReference type="PANTHER" id="PTHR43211">
    <property type="entry name" value="FUMARYLACETOACETATE HYDROLASE"/>
    <property type="match status" value="1"/>
</dbReference>
<dbReference type="EMBL" id="PQSP01000005">
    <property type="protein sequence ID" value="RUS66417.1"/>
    <property type="molecule type" value="Genomic_DNA"/>
</dbReference>
<dbReference type="InterPro" id="IPR036663">
    <property type="entry name" value="Fumarylacetoacetase_C_sf"/>
</dbReference>
<gene>
    <name evidence="3" type="ORF">CUZ56_02143</name>
</gene>
<accession>A0A433SCE3</accession>
<dbReference type="InterPro" id="IPR011234">
    <property type="entry name" value="Fumarylacetoacetase-like_C"/>
</dbReference>
<dbReference type="Pfam" id="PF18288">
    <property type="entry name" value="FAA_hydro_N_2"/>
    <property type="match status" value="1"/>
</dbReference>
<feature type="domain" description="Fumarylacetoacetase-like C-terminal" evidence="1">
    <location>
        <begin position="96"/>
        <end position="296"/>
    </location>
</feature>
<protein>
    <recommendedName>
        <fullName evidence="5">Fumarylacetoacetate hydrolase</fullName>
    </recommendedName>
</protein>
<proteinExistence type="predicted"/>
<evidence type="ECO:0008006" key="5">
    <source>
        <dbReference type="Google" id="ProtNLM"/>
    </source>
</evidence>
<dbReference type="OrthoDB" id="9775905at2"/>
<reference evidence="3 4" key="1">
    <citation type="submission" date="2018-01" db="EMBL/GenBank/DDBJ databases">
        <title>Saezia sanguinis gen. nov., sp. nov., in the order Burkholderiales isolated from human blood.</title>
        <authorList>
            <person name="Medina-Pascual M.J."/>
            <person name="Valdezate S."/>
            <person name="Monzon S."/>
            <person name="Cuesta I."/>
            <person name="Carrasco G."/>
            <person name="Villalon P."/>
            <person name="Saez-Nieto J.A."/>
        </authorList>
    </citation>
    <scope>NUCLEOTIDE SEQUENCE [LARGE SCALE GENOMIC DNA]</scope>
    <source>
        <strain evidence="3 4">CNM695-12</strain>
    </source>
</reference>
<dbReference type="AlphaFoldDB" id="A0A433SCE3"/>
<comment type="caution">
    <text evidence="3">The sequence shown here is derived from an EMBL/GenBank/DDBJ whole genome shotgun (WGS) entry which is preliminary data.</text>
</comment>
<dbReference type="PANTHER" id="PTHR43211:SF1">
    <property type="entry name" value="BLL6422 PROTEIN"/>
    <property type="match status" value="1"/>
</dbReference>
<keyword evidence="4" id="KW-1185">Reference proteome</keyword>
<dbReference type="InterPro" id="IPR041072">
    <property type="entry name" value="FAA_hydro_N"/>
</dbReference>
<dbReference type="RefSeq" id="WP_126980316.1">
    <property type="nucleotide sequence ID" value="NZ_PQSP01000005.1"/>
</dbReference>
<dbReference type="Pfam" id="PF01557">
    <property type="entry name" value="FAA_hydrolase"/>
    <property type="match status" value="1"/>
</dbReference>
<dbReference type="Proteomes" id="UP000286947">
    <property type="component" value="Unassembled WGS sequence"/>
</dbReference>